<dbReference type="InterPro" id="IPR001647">
    <property type="entry name" value="HTH_TetR"/>
</dbReference>
<dbReference type="PROSITE" id="PS50977">
    <property type="entry name" value="HTH_TETR_2"/>
    <property type="match status" value="1"/>
</dbReference>
<dbReference type="AlphaFoldDB" id="A0A2V3UGR9"/>
<dbReference type="Gene3D" id="1.10.357.10">
    <property type="entry name" value="Tetracycline Repressor, domain 2"/>
    <property type="match status" value="1"/>
</dbReference>
<dbReference type="SUPFAM" id="SSF48498">
    <property type="entry name" value="Tetracyclin repressor-like, C-terminal domain"/>
    <property type="match status" value="1"/>
</dbReference>
<gene>
    <name evidence="6" type="ORF">C7450_101206</name>
</gene>
<dbReference type="OrthoDB" id="9798857at2"/>
<dbReference type="SUPFAM" id="SSF46689">
    <property type="entry name" value="Homeodomain-like"/>
    <property type="match status" value="1"/>
</dbReference>
<keyword evidence="3" id="KW-0804">Transcription</keyword>
<feature type="domain" description="HTH tetR-type" evidence="5">
    <location>
        <begin position="9"/>
        <end position="69"/>
    </location>
</feature>
<keyword evidence="7" id="KW-1185">Reference proteome</keyword>
<dbReference type="PANTHER" id="PTHR47506:SF7">
    <property type="entry name" value="TRANSCRIPTIONAL REGULATORY PROTEIN"/>
    <property type="match status" value="1"/>
</dbReference>
<sequence length="187" mass="19790">MAHPVGKKEESRAKILASAGQGFRRHGFGGLGIDALAKEAGVTSGAFYAHFKSKAEAFRAAVSRGMAELADGVDHFRREGGGWVARFVEFYLSERRTCDLGESCALQSLTNEVARAEPQTRMAYEAELRRTIEGLASGMVTGSTQGDRAKAIALLATLSGGISMARAVNDPALADEIISALRSAAEV</sequence>
<dbReference type="PRINTS" id="PR00455">
    <property type="entry name" value="HTHTETR"/>
</dbReference>
<evidence type="ECO:0000256" key="3">
    <source>
        <dbReference type="ARBA" id="ARBA00023163"/>
    </source>
</evidence>
<dbReference type="EMBL" id="QJJK01000001">
    <property type="protein sequence ID" value="PXW64451.1"/>
    <property type="molecule type" value="Genomic_DNA"/>
</dbReference>
<comment type="caution">
    <text evidence="6">The sequence shown here is derived from an EMBL/GenBank/DDBJ whole genome shotgun (WGS) entry which is preliminary data.</text>
</comment>
<protein>
    <submittedName>
        <fullName evidence="6">TetR family transcriptional regulator</fullName>
    </submittedName>
</protein>
<evidence type="ECO:0000313" key="6">
    <source>
        <dbReference type="EMBL" id="PXW64451.1"/>
    </source>
</evidence>
<evidence type="ECO:0000259" key="5">
    <source>
        <dbReference type="PROSITE" id="PS50977"/>
    </source>
</evidence>
<accession>A0A2V3UGR9</accession>
<dbReference type="InterPro" id="IPR009057">
    <property type="entry name" value="Homeodomain-like_sf"/>
</dbReference>
<dbReference type="PANTHER" id="PTHR47506">
    <property type="entry name" value="TRANSCRIPTIONAL REGULATORY PROTEIN"/>
    <property type="match status" value="1"/>
</dbReference>
<keyword evidence="1" id="KW-0805">Transcription regulation</keyword>
<name>A0A2V3UGR9_9HYPH</name>
<evidence type="ECO:0000256" key="2">
    <source>
        <dbReference type="ARBA" id="ARBA00023125"/>
    </source>
</evidence>
<organism evidence="6 7">
    <name type="scientific">Chelatococcus asaccharovorans</name>
    <dbReference type="NCBI Taxonomy" id="28210"/>
    <lineage>
        <taxon>Bacteria</taxon>
        <taxon>Pseudomonadati</taxon>
        <taxon>Pseudomonadota</taxon>
        <taxon>Alphaproteobacteria</taxon>
        <taxon>Hyphomicrobiales</taxon>
        <taxon>Chelatococcaceae</taxon>
        <taxon>Chelatococcus</taxon>
    </lineage>
</organism>
<proteinExistence type="predicted"/>
<evidence type="ECO:0000256" key="1">
    <source>
        <dbReference type="ARBA" id="ARBA00023015"/>
    </source>
</evidence>
<dbReference type="RefSeq" id="WP_110372532.1">
    <property type="nucleotide sequence ID" value="NZ_JAHBRY010000001.1"/>
</dbReference>
<evidence type="ECO:0000313" key="7">
    <source>
        <dbReference type="Proteomes" id="UP000248021"/>
    </source>
</evidence>
<evidence type="ECO:0000256" key="4">
    <source>
        <dbReference type="PROSITE-ProRule" id="PRU00335"/>
    </source>
</evidence>
<dbReference type="Pfam" id="PF00440">
    <property type="entry name" value="TetR_N"/>
    <property type="match status" value="1"/>
</dbReference>
<feature type="DNA-binding region" description="H-T-H motif" evidence="4">
    <location>
        <begin position="32"/>
        <end position="51"/>
    </location>
</feature>
<keyword evidence="2 4" id="KW-0238">DNA-binding</keyword>
<dbReference type="Gene3D" id="1.10.10.60">
    <property type="entry name" value="Homeodomain-like"/>
    <property type="match status" value="1"/>
</dbReference>
<reference evidence="6 7" key="1">
    <citation type="submission" date="2018-05" db="EMBL/GenBank/DDBJ databases">
        <title>Genomic Encyclopedia of Type Strains, Phase IV (KMG-IV): sequencing the most valuable type-strain genomes for metagenomic binning, comparative biology and taxonomic classification.</title>
        <authorList>
            <person name="Goeker M."/>
        </authorList>
    </citation>
    <scope>NUCLEOTIDE SEQUENCE [LARGE SCALE GENOMIC DNA]</scope>
    <source>
        <strain evidence="6 7">DSM 6462</strain>
    </source>
</reference>
<dbReference type="GO" id="GO:0003677">
    <property type="term" value="F:DNA binding"/>
    <property type="evidence" value="ECO:0007669"/>
    <property type="project" value="UniProtKB-UniRule"/>
</dbReference>
<dbReference type="InterPro" id="IPR036271">
    <property type="entry name" value="Tet_transcr_reg_TetR-rel_C_sf"/>
</dbReference>
<dbReference type="Proteomes" id="UP000248021">
    <property type="component" value="Unassembled WGS sequence"/>
</dbReference>